<organism evidence="1 2">
    <name type="scientific">Clostridium bovifaecis</name>
    <dbReference type="NCBI Taxonomy" id="2184719"/>
    <lineage>
        <taxon>Bacteria</taxon>
        <taxon>Bacillati</taxon>
        <taxon>Bacillota</taxon>
        <taxon>Clostridia</taxon>
        <taxon>Eubacteriales</taxon>
        <taxon>Clostridiaceae</taxon>
        <taxon>Clostridium</taxon>
    </lineage>
</organism>
<evidence type="ECO:0000313" key="2">
    <source>
        <dbReference type="Proteomes" id="UP000422764"/>
    </source>
</evidence>
<sequence>MALEKYCKTCKFQSEGKCEKGTSPIIGEDGFKCWLPSYGYSLELLKFLEPNERDEYLFSDVYEEEHLVRKVETGRFEEKDEEEEE</sequence>
<dbReference type="AlphaFoldDB" id="A0A6I6F739"/>
<dbReference type="Proteomes" id="UP000422764">
    <property type="component" value="Chromosome"/>
</dbReference>
<protein>
    <submittedName>
        <fullName evidence="1">Uncharacterized protein</fullName>
    </submittedName>
</protein>
<accession>A0A6I6F739</accession>
<proteinExistence type="predicted"/>
<name>A0A6I6F739_9CLOT</name>
<reference evidence="1 2" key="1">
    <citation type="submission" date="2019-12" db="EMBL/GenBank/DDBJ databases">
        <title>Genome sequenceing of Clostridium bovifaecis.</title>
        <authorList>
            <person name="Yao Y."/>
        </authorList>
    </citation>
    <scope>NUCLEOTIDE SEQUENCE [LARGE SCALE GENOMIC DNA]</scope>
    <source>
        <strain evidence="1 2">BXX</strain>
    </source>
</reference>
<gene>
    <name evidence="1" type="ORF">GOM49_15350</name>
</gene>
<keyword evidence="2" id="KW-1185">Reference proteome</keyword>
<evidence type="ECO:0000313" key="1">
    <source>
        <dbReference type="EMBL" id="QGU96287.1"/>
    </source>
</evidence>
<dbReference type="EMBL" id="CP046522">
    <property type="protein sequence ID" value="QGU96287.1"/>
    <property type="molecule type" value="Genomic_DNA"/>
</dbReference>